<evidence type="ECO:0000256" key="2">
    <source>
        <dbReference type="ARBA" id="ARBA00022801"/>
    </source>
</evidence>
<feature type="domain" description="Calcineurin-like phosphoesterase" evidence="4">
    <location>
        <begin position="7"/>
        <end position="228"/>
    </location>
</feature>
<gene>
    <name evidence="5" type="ORF">PCOR1329_LOCUS38358</name>
</gene>
<keyword evidence="3" id="KW-0812">Transmembrane</keyword>
<comment type="caution">
    <text evidence="5">The sequence shown here is derived from an EMBL/GenBank/DDBJ whole genome shotgun (WGS) entry which is preliminary data.</text>
</comment>
<keyword evidence="3" id="KW-1133">Transmembrane helix</keyword>
<keyword evidence="1" id="KW-0732">Signal</keyword>
<keyword evidence="2" id="KW-0378">Hydrolase</keyword>
<organism evidence="5 6">
    <name type="scientific">Prorocentrum cordatum</name>
    <dbReference type="NCBI Taxonomy" id="2364126"/>
    <lineage>
        <taxon>Eukaryota</taxon>
        <taxon>Sar</taxon>
        <taxon>Alveolata</taxon>
        <taxon>Dinophyceae</taxon>
        <taxon>Prorocentrales</taxon>
        <taxon>Prorocentraceae</taxon>
        <taxon>Prorocentrum</taxon>
    </lineage>
</organism>
<dbReference type="SUPFAM" id="SSF56300">
    <property type="entry name" value="Metallo-dependent phosphatases"/>
    <property type="match status" value="1"/>
</dbReference>
<evidence type="ECO:0000313" key="6">
    <source>
        <dbReference type="Proteomes" id="UP001189429"/>
    </source>
</evidence>
<keyword evidence="6" id="KW-1185">Reference proteome</keyword>
<dbReference type="EMBL" id="CAUYUJ010014645">
    <property type="protein sequence ID" value="CAK0844217.1"/>
    <property type="molecule type" value="Genomic_DNA"/>
</dbReference>
<dbReference type="Gene3D" id="3.60.21.10">
    <property type="match status" value="1"/>
</dbReference>
<sequence length="435" mass="48759">MIKGAERLHPDYIINVGDNFYWGGVEQPCCATRLENMDNFSAQWDDVFERIYTGGGIDGLQWLGVLGNHDYGGFLYGNAWDQAILYTWKERAGGKPSRWVTPALYWRSTVHYVDFSVEYFFLDTNIYDAWEPFTKMNSNICSFAHNPHKFGETDCSAEGGPAGTRDCKAWFDQLWLEQLEWLHLHLSNSSADWQIVVTHFPPNYDPVLFRSLSDDYGIDAFLTGHLHRQEVHGDDDTNFLAPTVWVVSGGGGGITSDYAPHLAGDSQYGYMSMTLSKDKIEIVNIDHAGNEGDRAVAFPRHCKNCSMEHVQRNRQLYEDGIEARGRLVDRTVTTTTFAQDAMFAQSAPTSTTTSTIPAAAQEAPFDWRVVVLFSTIGAVALLGGATIMLSKSLVDKPRWPGYDGLRRRPASAKQSLITQGWAQTELPAMDANDFY</sequence>
<dbReference type="InterPro" id="IPR051558">
    <property type="entry name" value="Metallophosphoesterase_PAP"/>
</dbReference>
<evidence type="ECO:0000256" key="1">
    <source>
        <dbReference type="ARBA" id="ARBA00022729"/>
    </source>
</evidence>
<feature type="transmembrane region" description="Helical" evidence="3">
    <location>
        <begin position="367"/>
        <end position="389"/>
    </location>
</feature>
<dbReference type="Pfam" id="PF00149">
    <property type="entry name" value="Metallophos"/>
    <property type="match status" value="1"/>
</dbReference>
<evidence type="ECO:0000256" key="3">
    <source>
        <dbReference type="SAM" id="Phobius"/>
    </source>
</evidence>
<proteinExistence type="predicted"/>
<dbReference type="Proteomes" id="UP001189429">
    <property type="component" value="Unassembled WGS sequence"/>
</dbReference>
<protein>
    <recommendedName>
        <fullName evidence="4">Calcineurin-like phosphoesterase domain-containing protein</fullName>
    </recommendedName>
</protein>
<keyword evidence="3" id="KW-0472">Membrane</keyword>
<dbReference type="PANTHER" id="PTHR10161:SF14">
    <property type="entry name" value="TARTRATE-RESISTANT ACID PHOSPHATASE TYPE 5"/>
    <property type="match status" value="1"/>
</dbReference>
<reference evidence="5" key="1">
    <citation type="submission" date="2023-10" db="EMBL/GenBank/DDBJ databases">
        <authorList>
            <person name="Chen Y."/>
            <person name="Shah S."/>
            <person name="Dougan E. K."/>
            <person name="Thang M."/>
            <person name="Chan C."/>
        </authorList>
    </citation>
    <scope>NUCLEOTIDE SEQUENCE [LARGE SCALE GENOMIC DNA]</scope>
</reference>
<dbReference type="InterPro" id="IPR029052">
    <property type="entry name" value="Metallo-depent_PP-like"/>
</dbReference>
<dbReference type="PANTHER" id="PTHR10161">
    <property type="entry name" value="TARTRATE-RESISTANT ACID PHOSPHATASE TYPE 5"/>
    <property type="match status" value="1"/>
</dbReference>
<name>A0ABN9TEJ7_9DINO</name>
<dbReference type="InterPro" id="IPR004843">
    <property type="entry name" value="Calcineurin-like_PHP"/>
</dbReference>
<accession>A0ABN9TEJ7</accession>
<evidence type="ECO:0000313" key="5">
    <source>
        <dbReference type="EMBL" id="CAK0844217.1"/>
    </source>
</evidence>
<evidence type="ECO:0000259" key="4">
    <source>
        <dbReference type="Pfam" id="PF00149"/>
    </source>
</evidence>